<keyword evidence="3" id="KW-1185">Reference proteome</keyword>
<accession>A0ABW2NMJ1</accession>
<dbReference type="EMBL" id="JBHTCT010000038">
    <property type="protein sequence ID" value="MFC7366553.1"/>
    <property type="molecule type" value="Genomic_DNA"/>
</dbReference>
<dbReference type="NCBIfam" id="TIGR04383">
    <property type="entry name" value="acidic_w_LPXTA"/>
    <property type="match status" value="1"/>
</dbReference>
<comment type="caution">
    <text evidence="2">The sequence shown here is derived from an EMBL/GenBank/DDBJ whole genome shotgun (WGS) entry which is preliminary data.</text>
</comment>
<organism evidence="2 3">
    <name type="scientific">Bhargavaea changchunensis</name>
    <dbReference type="NCBI Taxonomy" id="2134037"/>
    <lineage>
        <taxon>Bacteria</taxon>
        <taxon>Bacillati</taxon>
        <taxon>Bacillota</taxon>
        <taxon>Bacilli</taxon>
        <taxon>Bacillales</taxon>
        <taxon>Caryophanaceae</taxon>
        <taxon>Bhargavaea</taxon>
    </lineage>
</organism>
<evidence type="ECO:0000313" key="2">
    <source>
        <dbReference type="EMBL" id="MFC7366553.1"/>
    </source>
</evidence>
<proteinExistence type="predicted"/>
<keyword evidence="1" id="KW-0472">Membrane</keyword>
<dbReference type="RefSeq" id="WP_157293400.1">
    <property type="nucleotide sequence ID" value="NZ_JBHTCT010000038.1"/>
</dbReference>
<dbReference type="NCBIfam" id="TIGR01167">
    <property type="entry name" value="LPXTG_anchor"/>
    <property type="match status" value="1"/>
</dbReference>
<keyword evidence="1" id="KW-1133">Transmembrane helix</keyword>
<dbReference type="InterPro" id="IPR030832">
    <property type="entry name" value="Acidic_LPXTA"/>
</dbReference>
<gene>
    <name evidence="2" type="ORF">ACFQQH_15595</name>
</gene>
<reference evidence="3" key="1">
    <citation type="journal article" date="2019" name="Int. J. Syst. Evol. Microbiol.">
        <title>The Global Catalogue of Microorganisms (GCM) 10K type strain sequencing project: providing services to taxonomists for standard genome sequencing and annotation.</title>
        <authorList>
            <consortium name="The Broad Institute Genomics Platform"/>
            <consortium name="The Broad Institute Genome Sequencing Center for Infectious Disease"/>
            <person name="Wu L."/>
            <person name="Ma J."/>
        </authorList>
    </citation>
    <scope>NUCLEOTIDE SEQUENCE [LARGE SCALE GENOMIC DNA]</scope>
    <source>
        <strain evidence="3">JCM 4738</strain>
    </source>
</reference>
<keyword evidence="1" id="KW-0812">Transmembrane</keyword>
<name>A0ABW2NMJ1_9BACL</name>
<feature type="transmembrane region" description="Helical" evidence="1">
    <location>
        <begin position="316"/>
        <end position="334"/>
    </location>
</feature>
<protein>
    <submittedName>
        <fullName evidence="2">Processed acidic surface protein</fullName>
    </submittedName>
</protein>
<evidence type="ECO:0000256" key="1">
    <source>
        <dbReference type="SAM" id="Phobius"/>
    </source>
</evidence>
<dbReference type="Proteomes" id="UP001596483">
    <property type="component" value="Unassembled WGS sequence"/>
</dbReference>
<sequence>MKRLLSVLLAFVIGIGALPAMTYAIESNEPGFEEFLRSIGWDKQDYIDYLEKKGWYLEDFESVDELGTPITEETVQTVLAEFGLNREELNDLLVEFGELEEGQDVLEGTYIIFSEELHESVDFYLNDWEETPVDEYLDEEIYGLFTEIGLTNEELDKLFAHLETLDFEDPAFLNQLIELSDRMMAFEEFDTADELSAEQIAELIDIFSDMLNLFQVDAKYYLVKDGEKQTVSFETLMNMDTTDSYDLLIEIYNKQGVFLADVLLTADMFGSQLIKETGNDIKQAEGIVSGVTKSVQPKQSVKTIKGGKLPKTASNYAGNAIAGLAIVLVGVFLLRRFKVKGI</sequence>
<evidence type="ECO:0000313" key="3">
    <source>
        <dbReference type="Proteomes" id="UP001596483"/>
    </source>
</evidence>